<keyword evidence="2" id="KW-1185">Reference proteome</keyword>
<proteinExistence type="predicted"/>
<name>A0A0A2V703_PARBA</name>
<dbReference type="GeneID" id="26970191"/>
<evidence type="ECO:0000313" key="2">
    <source>
        <dbReference type="Proteomes" id="UP000002059"/>
    </source>
</evidence>
<dbReference type="RefSeq" id="XP_015703565.1">
    <property type="nucleotide sequence ID" value="XM_015846761.1"/>
</dbReference>
<gene>
    <name evidence="1" type="ORF">PAAG_11051</name>
</gene>
<accession>A0A0A2V703</accession>
<organism evidence="1 2">
    <name type="scientific">Paracoccidioides lutzii (strain ATCC MYA-826 / Pb01)</name>
    <name type="common">Paracoccidioides brasiliensis</name>
    <dbReference type="NCBI Taxonomy" id="502779"/>
    <lineage>
        <taxon>Eukaryota</taxon>
        <taxon>Fungi</taxon>
        <taxon>Dikarya</taxon>
        <taxon>Ascomycota</taxon>
        <taxon>Pezizomycotina</taxon>
        <taxon>Eurotiomycetes</taxon>
        <taxon>Eurotiomycetidae</taxon>
        <taxon>Onygenales</taxon>
        <taxon>Ajellomycetaceae</taxon>
        <taxon>Paracoccidioides</taxon>
    </lineage>
</organism>
<protein>
    <submittedName>
        <fullName evidence="1">Uncharacterized protein</fullName>
    </submittedName>
</protein>
<dbReference type="VEuPathDB" id="FungiDB:PAAG_11051"/>
<reference evidence="1 2" key="1">
    <citation type="journal article" date="2011" name="PLoS Genet.">
        <title>Comparative genomic analysis of human fungal pathogens causing paracoccidioidomycosis.</title>
        <authorList>
            <person name="Desjardins C.A."/>
            <person name="Champion M.D."/>
            <person name="Holder J.W."/>
            <person name="Muszewska A."/>
            <person name="Goldberg J."/>
            <person name="Bailao A.M."/>
            <person name="Brigido M.M."/>
            <person name="Ferreira M.E."/>
            <person name="Garcia A.M."/>
            <person name="Grynberg M."/>
            <person name="Gujja S."/>
            <person name="Heiman D.I."/>
            <person name="Henn M.R."/>
            <person name="Kodira C.D."/>
            <person name="Leon-Narvaez H."/>
            <person name="Longo L.V."/>
            <person name="Ma L.J."/>
            <person name="Malavazi I."/>
            <person name="Matsuo A.L."/>
            <person name="Morais F.V."/>
            <person name="Pereira M."/>
            <person name="Rodriguez-Brito S."/>
            <person name="Sakthikumar S."/>
            <person name="Salem-Izacc S.M."/>
            <person name="Sykes S.M."/>
            <person name="Teixeira M.M."/>
            <person name="Vallejo M.C."/>
            <person name="Walter M.E."/>
            <person name="Yandava C."/>
            <person name="Young S."/>
            <person name="Zeng Q."/>
            <person name="Zucker J."/>
            <person name="Felipe M.S."/>
            <person name="Goldman G.H."/>
            <person name="Haas B.J."/>
            <person name="McEwen J.G."/>
            <person name="Nino-Vega G."/>
            <person name="Puccia R."/>
            <person name="San-Blas G."/>
            <person name="Soares C.M."/>
            <person name="Birren B.W."/>
            <person name="Cuomo C.A."/>
        </authorList>
    </citation>
    <scope>NUCLEOTIDE SEQUENCE [LARGE SCALE GENOMIC DNA]</scope>
    <source>
        <strain evidence="2">ATCC MYA-826 / Pb01</strain>
    </source>
</reference>
<dbReference type="HOGENOM" id="CLU_2159139_0_0_1"/>
<sequence>MTFSVWIPYEEQSFVQSADIKFRQAIAYKPPNILPAIPEANTREHIHPSIHASQNLQLIFIPQGHSRRSTKMTTGVAAGRPATHSVYNCYVARLPSEEQEENQQMDETTNK</sequence>
<dbReference type="AlphaFoldDB" id="A0A0A2V703"/>
<dbReference type="KEGG" id="pbl:PAAG_11051"/>
<dbReference type="EMBL" id="KN293992">
    <property type="protein sequence ID" value="KGQ02102.1"/>
    <property type="molecule type" value="Genomic_DNA"/>
</dbReference>
<dbReference type="Proteomes" id="UP000002059">
    <property type="component" value="Partially assembled WGS sequence"/>
</dbReference>
<evidence type="ECO:0000313" key="1">
    <source>
        <dbReference type="EMBL" id="KGQ02102.1"/>
    </source>
</evidence>